<dbReference type="RefSeq" id="WP_176112760.1">
    <property type="nucleotide sequence ID" value="NZ_JAALDK010000004.1"/>
</dbReference>
<dbReference type="EMBL" id="JAALDK010000004">
    <property type="protein sequence ID" value="NUY06259.1"/>
    <property type="molecule type" value="Genomic_DNA"/>
</dbReference>
<evidence type="ECO:0000256" key="1">
    <source>
        <dbReference type="SAM" id="MobiDB-lite"/>
    </source>
</evidence>
<reference evidence="2 3" key="1">
    <citation type="submission" date="2020-02" db="EMBL/GenBank/DDBJ databases">
        <title>Paraburkholderia simonii sp. nov. and Paraburkholderia youngii sp. nov. Brazilian and Mexican Mimosa-associated rhizobia.</title>
        <authorList>
            <person name="Mavima L."/>
            <person name="Beukes C.W."/>
            <person name="Chan W.Y."/>
            <person name="Palmer M."/>
            <person name="De Meyer S.E."/>
            <person name="James E.K."/>
            <person name="Venter S.N."/>
            <person name="Steenkamp E.T."/>
        </authorList>
    </citation>
    <scope>NUCLEOTIDE SEQUENCE [LARGE SCALE GENOMIC DNA]</scope>
    <source>
        <strain evidence="2 3">JPY169</strain>
    </source>
</reference>
<evidence type="ECO:0000313" key="2">
    <source>
        <dbReference type="EMBL" id="NUY06259.1"/>
    </source>
</evidence>
<dbReference type="AlphaFoldDB" id="A0A7Y6N565"/>
<sequence length="443" mass="48441">MQTYAELQEQEEVRQEEAPPNSRPGSPAREFAQPAGVMQGLSDLQLERESRAGEQVGGVCQIFYAKKADIYNADDKEFVENFIASKKGEMGYSTLRNHFAGLAKLSNVLTSNQRDGFAGRLADRELDDVATRLDSGFFKRGKVRAALAAAREYATGGVYEEDRILIDSLEGSEYDAYRRNYALAIRNFSAWLRLNDLPAINGRIHALDNDIDTYLADPNSKGSHLRKAIAALRAMGLGQQQRAQPDAGPSQPADWGGATSVADQYGQAGFGATSPPSSFFEGISWPQLQTPGEEVSQPYMGSSQPFWNPPDPWLGGGGAWASAADQYGQAGFGATSPPSSFFEGISWPQLQTPGEEVSQPYMGSSQPFRNPPPPSYADISGSVGDDWQHGSQRASNELVGVLENNNLMPTPYVPQTYMYIHGQRYMATWSDGELWLIQRVNVG</sequence>
<feature type="region of interest" description="Disordered" evidence="1">
    <location>
        <begin position="1"/>
        <end position="32"/>
    </location>
</feature>
<dbReference type="Proteomes" id="UP000594380">
    <property type="component" value="Unassembled WGS sequence"/>
</dbReference>
<proteinExistence type="predicted"/>
<protein>
    <submittedName>
        <fullName evidence="2">Uncharacterized protein</fullName>
    </submittedName>
</protein>
<accession>A0A7Y6N565</accession>
<evidence type="ECO:0000313" key="3">
    <source>
        <dbReference type="Proteomes" id="UP000594380"/>
    </source>
</evidence>
<name>A0A7Y6N565_9BURK</name>
<feature type="region of interest" description="Disordered" evidence="1">
    <location>
        <begin position="352"/>
        <end position="371"/>
    </location>
</feature>
<organism evidence="2 3">
    <name type="scientific">Paraburkholderia youngii</name>
    <dbReference type="NCBI Taxonomy" id="2782701"/>
    <lineage>
        <taxon>Bacteria</taxon>
        <taxon>Pseudomonadati</taxon>
        <taxon>Pseudomonadota</taxon>
        <taxon>Betaproteobacteria</taxon>
        <taxon>Burkholderiales</taxon>
        <taxon>Burkholderiaceae</taxon>
        <taxon>Paraburkholderia</taxon>
    </lineage>
</organism>
<feature type="region of interest" description="Disordered" evidence="1">
    <location>
        <begin position="290"/>
        <end position="320"/>
    </location>
</feature>
<comment type="caution">
    <text evidence="2">The sequence shown here is derived from an EMBL/GenBank/DDBJ whole genome shotgun (WGS) entry which is preliminary data.</text>
</comment>
<dbReference type="GeneID" id="301107222"/>
<feature type="region of interest" description="Disordered" evidence="1">
    <location>
        <begin position="238"/>
        <end position="261"/>
    </location>
</feature>
<gene>
    <name evidence="2" type="ORF">G5S42_43870</name>
</gene>